<evidence type="ECO:0000256" key="8">
    <source>
        <dbReference type="ARBA" id="ARBA00023136"/>
    </source>
</evidence>
<accession>A0A3P3Y8U8</accession>
<dbReference type="GO" id="GO:0030007">
    <property type="term" value="P:intracellular potassium ion homeostasis"/>
    <property type="evidence" value="ECO:0007669"/>
    <property type="project" value="TreeGrafter"/>
</dbReference>
<evidence type="ECO:0000256" key="1">
    <source>
        <dbReference type="ARBA" id="ARBA00004141"/>
    </source>
</evidence>
<feature type="transmembrane region" description="Helical" evidence="14">
    <location>
        <begin position="340"/>
        <end position="359"/>
    </location>
</feature>
<keyword evidence="9" id="KW-0739">Sodium transport</keyword>
<dbReference type="GO" id="GO:0005524">
    <property type="term" value="F:ATP binding"/>
    <property type="evidence" value="ECO:0007669"/>
    <property type="project" value="UniProtKB-KW"/>
</dbReference>
<organism evidence="16 17">
    <name type="scientific">Plasmodiophora brassicae</name>
    <name type="common">Clubroot disease agent</name>
    <dbReference type="NCBI Taxonomy" id="37360"/>
    <lineage>
        <taxon>Eukaryota</taxon>
        <taxon>Sar</taxon>
        <taxon>Rhizaria</taxon>
        <taxon>Endomyxa</taxon>
        <taxon>Phytomyxea</taxon>
        <taxon>Plasmodiophorida</taxon>
        <taxon>Plasmodiophoridae</taxon>
        <taxon>Plasmodiophora</taxon>
    </lineage>
</organism>
<dbReference type="InterPro" id="IPR044492">
    <property type="entry name" value="P_typ_ATPase_HD_dom"/>
</dbReference>
<keyword evidence="9" id="KW-0406">Ion transport</keyword>
<dbReference type="SFLD" id="SFLDG00002">
    <property type="entry name" value="C1.7:_P-type_atpase_like"/>
    <property type="match status" value="1"/>
</dbReference>
<evidence type="ECO:0000256" key="5">
    <source>
        <dbReference type="ARBA" id="ARBA00022967"/>
    </source>
</evidence>
<evidence type="ECO:0000256" key="10">
    <source>
        <dbReference type="ARBA" id="ARBA00035029"/>
    </source>
</evidence>
<evidence type="ECO:0000256" key="14">
    <source>
        <dbReference type="SAM" id="Phobius"/>
    </source>
</evidence>
<dbReference type="GO" id="GO:0036376">
    <property type="term" value="P:sodium ion export across plasma membrane"/>
    <property type="evidence" value="ECO:0007669"/>
    <property type="project" value="TreeGrafter"/>
</dbReference>
<dbReference type="InterPro" id="IPR004014">
    <property type="entry name" value="ATPase_P-typ_cation-transptr_N"/>
</dbReference>
<feature type="compositionally biased region" description="Polar residues" evidence="13">
    <location>
        <begin position="1"/>
        <end position="14"/>
    </location>
</feature>
<feature type="transmembrane region" description="Helical" evidence="14">
    <location>
        <begin position="1161"/>
        <end position="1183"/>
    </location>
</feature>
<dbReference type="PANTHER" id="PTHR43294">
    <property type="entry name" value="SODIUM/POTASSIUM-TRANSPORTING ATPASE SUBUNIT ALPHA"/>
    <property type="match status" value="1"/>
</dbReference>
<feature type="transmembrane region" description="Helical" evidence="14">
    <location>
        <begin position="1127"/>
        <end position="1149"/>
    </location>
</feature>
<dbReference type="InterPro" id="IPR001757">
    <property type="entry name" value="P_typ_ATPase"/>
</dbReference>
<evidence type="ECO:0000259" key="15">
    <source>
        <dbReference type="SMART" id="SM00831"/>
    </source>
</evidence>
<dbReference type="AlphaFoldDB" id="A0A3P3Y8U8"/>
<dbReference type="InterPro" id="IPR059000">
    <property type="entry name" value="ATPase_P-type_domA"/>
</dbReference>
<dbReference type="Gene3D" id="3.40.50.1000">
    <property type="entry name" value="HAD superfamily/HAD-like"/>
    <property type="match status" value="1"/>
</dbReference>
<comment type="catalytic activity">
    <reaction evidence="11">
        <text>Na(+)(in) + ATP + H2O = Na(+)(out) + ADP + phosphate + H(+)</text>
        <dbReference type="Rhea" id="RHEA:14633"/>
        <dbReference type="ChEBI" id="CHEBI:15377"/>
        <dbReference type="ChEBI" id="CHEBI:15378"/>
        <dbReference type="ChEBI" id="CHEBI:29101"/>
        <dbReference type="ChEBI" id="CHEBI:30616"/>
        <dbReference type="ChEBI" id="CHEBI:43474"/>
        <dbReference type="ChEBI" id="CHEBI:456216"/>
        <dbReference type="EC" id="7.2.2.3"/>
    </reaction>
    <physiologicalReaction direction="left-to-right" evidence="11">
        <dbReference type="Rhea" id="RHEA:14634"/>
    </physiologicalReaction>
</comment>
<dbReference type="GO" id="GO:1902600">
    <property type="term" value="P:proton transmembrane transport"/>
    <property type="evidence" value="ECO:0007669"/>
    <property type="project" value="TreeGrafter"/>
</dbReference>
<keyword evidence="2 14" id="KW-0812">Transmembrane</keyword>
<dbReference type="GO" id="GO:1990573">
    <property type="term" value="P:potassium ion import across plasma membrane"/>
    <property type="evidence" value="ECO:0007669"/>
    <property type="project" value="TreeGrafter"/>
</dbReference>
<dbReference type="PRINTS" id="PR00120">
    <property type="entry name" value="HATPASE"/>
</dbReference>
<keyword evidence="8 14" id="KW-0472">Membrane</keyword>
<dbReference type="InterPro" id="IPR036412">
    <property type="entry name" value="HAD-like_sf"/>
</dbReference>
<keyword evidence="9" id="KW-0813">Transport</keyword>
<evidence type="ECO:0000256" key="12">
    <source>
        <dbReference type="ARBA" id="ARBA00067200"/>
    </source>
</evidence>
<proteinExistence type="predicted"/>
<dbReference type="FunFam" id="3.40.50.1000:FF:000001">
    <property type="entry name" value="Phospholipid-transporting ATPase IC"/>
    <property type="match status" value="1"/>
</dbReference>
<dbReference type="NCBIfam" id="TIGR01494">
    <property type="entry name" value="ATPase_P-type"/>
    <property type="match status" value="2"/>
</dbReference>
<dbReference type="FunFam" id="3.40.50.1000:FF:000028">
    <property type="entry name" value="Calcium-transporting P-type ATPase, putative"/>
    <property type="match status" value="1"/>
</dbReference>
<evidence type="ECO:0000256" key="2">
    <source>
        <dbReference type="ARBA" id="ARBA00022692"/>
    </source>
</evidence>
<dbReference type="SFLD" id="SFLDS00003">
    <property type="entry name" value="Haloacid_Dehalogenase"/>
    <property type="match status" value="1"/>
</dbReference>
<keyword evidence="5" id="KW-1278">Translocase</keyword>
<dbReference type="Pfam" id="PF00689">
    <property type="entry name" value="Cation_ATPase_C"/>
    <property type="match status" value="1"/>
</dbReference>
<comment type="subcellular location">
    <subcellularLocation>
        <location evidence="1">Membrane</location>
        <topology evidence="1">Multi-pass membrane protein</topology>
    </subcellularLocation>
</comment>
<dbReference type="Gene3D" id="1.20.1110.10">
    <property type="entry name" value="Calcium-transporting ATPase, transmembrane domain"/>
    <property type="match status" value="1"/>
</dbReference>
<feature type="region of interest" description="Disordered" evidence="13">
    <location>
        <begin position="1"/>
        <end position="25"/>
    </location>
</feature>
<keyword evidence="3" id="KW-0547">Nucleotide-binding</keyword>
<evidence type="ECO:0000256" key="7">
    <source>
        <dbReference type="ARBA" id="ARBA00023053"/>
    </source>
</evidence>
<dbReference type="EMBL" id="OVEO01000006">
    <property type="protein sequence ID" value="SPQ96567.1"/>
    <property type="molecule type" value="Genomic_DNA"/>
</dbReference>
<dbReference type="SUPFAM" id="SSF81660">
    <property type="entry name" value="Metal cation-transporting ATPase, ATP-binding domain N"/>
    <property type="match status" value="1"/>
</dbReference>
<dbReference type="InterPro" id="IPR018303">
    <property type="entry name" value="ATPase_P-typ_P_site"/>
</dbReference>
<feature type="transmembrane region" description="Helical" evidence="14">
    <location>
        <begin position="486"/>
        <end position="505"/>
    </location>
</feature>
<dbReference type="GO" id="GO:0005886">
    <property type="term" value="C:plasma membrane"/>
    <property type="evidence" value="ECO:0007669"/>
    <property type="project" value="TreeGrafter"/>
</dbReference>
<protein>
    <recommendedName>
        <fullName evidence="12">P-type sodium-transporting ATPase4</fullName>
        <ecNumber evidence="10">7.2.2.3</ecNumber>
    </recommendedName>
</protein>
<dbReference type="InterPro" id="IPR023298">
    <property type="entry name" value="ATPase_P-typ_TM_dom_sf"/>
</dbReference>
<keyword evidence="6 14" id="KW-1133">Transmembrane helix</keyword>
<sequence>MRSPTSNSAASSCQKLDPDATMSNSGLLPNFPTRADIWPDITCQTWPQPTDTMTDRVGSIALPILNSDRTYVDGQASIEHQIDIHVLDMVASADAVMDVLYGIKYLMDYRIKGGKLPHLDRDLMDRLLAALLPLLGQQTGNLIRLRPTTEAELAFVLFGEFLENVGEFREAVAKLSTTDLREQLRLDLHCRSWCTDTQKEQAASVLALLMRFFAKSFDWRDIVRRSHHREVEKLMDAHADKFLHPAMPDHQQQQALFPPPALYFDKDPSRLADMFATNLSTGLGPKRIEMMREHYGRNVIPSAKSTSTLGLLWQQITDFMVLILIAVVILELVMKEYDSAVVLMIVVVVNVLIGFTQDYKASKSLAALMTLSVPKATVIRDSQQQVIDAAMVVPGDIVVLDEGDYVPADLRLFQSVDTIRKRTRRLPLGDCAGSAFMSTVVARGRGLGIAVRTGVHSEIGKISRAITESPSEQTNIERQLQTLGKALVAISIGLCGLVVAIGLAYRNNALDVVHHGISLAVSVIPEGLVAVVTVTMAIGVRRMAARNVIVRRLAGVETLGSVSVICSDKTGTLTEGKMGCEQMWTCDRSLYTFSHSTAMDPTLGVVTRHLDRDDHHDGQSSSPVDLSAAPGHLLTAAMISALCNNSSVRKSSTDEGLWRSTGDPTEVAMLVAAMKIGVTADWFATKMGIAKIGEFAFDSDRKLMSVVVAQQQQQQQPPPLDDAALHLPPESAFLLCKGAPECVLAHCDAYLPSSTGRFLDLDQATPLTGAFVDHVSTRSERMAAQGLRVLALACRAVPRSQVDAMVDSAQAETAMVFIGLVGLIDPARPGVAESVRQCKSAGINVIMITGDHMATGLAIATQLGIYDRDDGDRNRSMSGSEIDSLSAEALSKLNPFPVVFARVSPDNKLNIVKALQAQGHSVAMTGDGVNDAPAIKRANVGIAMGVGGTEITKQAADIVLADDDFSTIVAAVREGRIVFANVKKFCMYLLSCNSAEIFLFLAAAIINVPAPFSTIQILWANIIADVPPAMSLGFEPPEPDLMERRPRLQNEGVLPLIDSLIILSQGLTMAVTSLVAFLLAFWHVLPSFDNDLMRQRTLAFTCLTMVQIVQAVLSRSARNSLLTTGVLGNRIMVWACLVSTVSLVVGLYLPGLSDFLESTHLYALDWLVVLVTVGIQILAVELIKAIVRRYERTHPSPRKTKPVAESDAVGSRGVLNILYPQRDDPHRCCL</sequence>
<evidence type="ECO:0000256" key="4">
    <source>
        <dbReference type="ARBA" id="ARBA00022840"/>
    </source>
</evidence>
<evidence type="ECO:0000256" key="13">
    <source>
        <dbReference type="SAM" id="MobiDB-lite"/>
    </source>
</evidence>
<dbReference type="PRINTS" id="PR00119">
    <property type="entry name" value="CATATPASE"/>
</dbReference>
<keyword evidence="7" id="KW-0915">Sodium</keyword>
<dbReference type="SUPFAM" id="SSF81653">
    <property type="entry name" value="Calcium ATPase, transduction domain A"/>
    <property type="match status" value="1"/>
</dbReference>
<dbReference type="PANTHER" id="PTHR43294:SF20">
    <property type="entry name" value="P-TYPE ATPASE"/>
    <property type="match status" value="1"/>
</dbReference>
<dbReference type="InterPro" id="IPR023299">
    <property type="entry name" value="ATPase_P-typ_cyto_dom_N"/>
</dbReference>
<feature type="domain" description="Cation-transporting P-type ATPase N-terminal" evidence="15">
    <location>
        <begin position="262"/>
        <end position="336"/>
    </location>
</feature>
<dbReference type="Gene3D" id="2.70.150.10">
    <property type="entry name" value="Calcium-transporting ATPase, cytoplasmic transduction domain A"/>
    <property type="match status" value="1"/>
</dbReference>
<dbReference type="SMART" id="SM00831">
    <property type="entry name" value="Cation_ATPase_N"/>
    <property type="match status" value="1"/>
</dbReference>
<evidence type="ECO:0000256" key="9">
    <source>
        <dbReference type="ARBA" id="ARBA00023201"/>
    </source>
</evidence>
<name>A0A3P3Y8U8_PLABS</name>
<evidence type="ECO:0000313" key="17">
    <source>
        <dbReference type="Proteomes" id="UP000290189"/>
    </source>
</evidence>
<feature type="transmembrane region" description="Helical" evidence="14">
    <location>
        <begin position="517"/>
        <end position="540"/>
    </location>
</feature>
<feature type="transmembrane region" description="Helical" evidence="14">
    <location>
        <begin position="1055"/>
        <end position="1085"/>
    </location>
</feature>
<dbReference type="GO" id="GO:0016887">
    <property type="term" value="F:ATP hydrolysis activity"/>
    <property type="evidence" value="ECO:0007669"/>
    <property type="project" value="InterPro"/>
</dbReference>
<dbReference type="SUPFAM" id="SSF56784">
    <property type="entry name" value="HAD-like"/>
    <property type="match status" value="1"/>
</dbReference>
<dbReference type="SUPFAM" id="SSF81665">
    <property type="entry name" value="Calcium ATPase, transmembrane domain M"/>
    <property type="match status" value="1"/>
</dbReference>
<dbReference type="InterPro" id="IPR050510">
    <property type="entry name" value="Cation_transp_ATPase_P-type"/>
</dbReference>
<feature type="transmembrane region" description="Helical" evidence="14">
    <location>
        <begin position="1097"/>
        <end position="1115"/>
    </location>
</feature>
<gene>
    <name evidence="16" type="ORF">PLBR_LOCUS3782</name>
</gene>
<dbReference type="InterPro" id="IPR008250">
    <property type="entry name" value="ATPase_P-typ_transduc_dom_A_sf"/>
</dbReference>
<dbReference type="Proteomes" id="UP000290189">
    <property type="component" value="Unassembled WGS sequence"/>
</dbReference>
<keyword evidence="16" id="KW-0496">Mitochondrion</keyword>
<dbReference type="EC" id="7.2.2.3" evidence="10"/>
<dbReference type="PROSITE" id="PS00154">
    <property type="entry name" value="ATPASE_E1_E2"/>
    <property type="match status" value="1"/>
</dbReference>
<evidence type="ECO:0000256" key="3">
    <source>
        <dbReference type="ARBA" id="ARBA00022741"/>
    </source>
</evidence>
<keyword evidence="4" id="KW-0067">ATP-binding</keyword>
<dbReference type="GO" id="GO:0005391">
    <property type="term" value="F:P-type sodium:potassium-exchanging transporter activity"/>
    <property type="evidence" value="ECO:0007669"/>
    <property type="project" value="TreeGrafter"/>
</dbReference>
<evidence type="ECO:0000256" key="11">
    <source>
        <dbReference type="ARBA" id="ARBA00049499"/>
    </source>
</evidence>
<evidence type="ECO:0000256" key="6">
    <source>
        <dbReference type="ARBA" id="ARBA00022989"/>
    </source>
</evidence>
<reference evidence="16 17" key="1">
    <citation type="submission" date="2018-03" db="EMBL/GenBank/DDBJ databases">
        <authorList>
            <person name="Fogelqvist J."/>
        </authorList>
    </citation>
    <scope>NUCLEOTIDE SEQUENCE [LARGE SCALE GENOMIC DNA]</scope>
</reference>
<dbReference type="Pfam" id="PF00690">
    <property type="entry name" value="Cation_ATPase_N"/>
    <property type="match status" value="1"/>
</dbReference>
<dbReference type="InterPro" id="IPR006068">
    <property type="entry name" value="ATPase_P-typ_cation-transptr_C"/>
</dbReference>
<evidence type="ECO:0000313" key="16">
    <source>
        <dbReference type="EMBL" id="SPQ96567.1"/>
    </source>
</evidence>
<dbReference type="SFLD" id="SFLDF00027">
    <property type="entry name" value="p-type_atpase"/>
    <property type="match status" value="1"/>
</dbReference>
<dbReference type="Pfam" id="PF13246">
    <property type="entry name" value="Cation_ATPase"/>
    <property type="match status" value="1"/>
</dbReference>
<dbReference type="GO" id="GO:0006883">
    <property type="term" value="P:intracellular sodium ion homeostasis"/>
    <property type="evidence" value="ECO:0007669"/>
    <property type="project" value="TreeGrafter"/>
</dbReference>
<dbReference type="InterPro" id="IPR023214">
    <property type="entry name" value="HAD_sf"/>
</dbReference>
<dbReference type="Gene3D" id="3.40.1110.10">
    <property type="entry name" value="Calcium-transporting ATPase, cytoplasmic domain N"/>
    <property type="match status" value="1"/>
</dbReference>
<geneLocation type="mitochondrion" evidence="16"/>
<feature type="transmembrane region" description="Helical" evidence="14">
    <location>
        <begin position="316"/>
        <end position="334"/>
    </location>
</feature>
<dbReference type="Pfam" id="PF00122">
    <property type="entry name" value="E1-E2_ATPase"/>
    <property type="match status" value="1"/>
</dbReference>